<dbReference type="PROSITE" id="PS50105">
    <property type="entry name" value="SAM_DOMAIN"/>
    <property type="match status" value="1"/>
</dbReference>
<evidence type="ECO:0000259" key="3">
    <source>
        <dbReference type="PROSITE" id="PS50105"/>
    </source>
</evidence>
<dbReference type="InterPro" id="IPR001849">
    <property type="entry name" value="PH_domain"/>
</dbReference>
<dbReference type="InterPro" id="IPR013761">
    <property type="entry name" value="SAM/pointed_sf"/>
</dbReference>
<dbReference type="Pfam" id="PF00169">
    <property type="entry name" value="PH"/>
    <property type="match status" value="1"/>
</dbReference>
<protein>
    <recommendedName>
        <fullName evidence="6">SAM domain-containing protein</fullName>
    </recommendedName>
</protein>
<organism evidence="4 5">
    <name type="scientific">Penicillium nalgiovense</name>
    <dbReference type="NCBI Taxonomy" id="60175"/>
    <lineage>
        <taxon>Eukaryota</taxon>
        <taxon>Fungi</taxon>
        <taxon>Dikarya</taxon>
        <taxon>Ascomycota</taxon>
        <taxon>Pezizomycotina</taxon>
        <taxon>Eurotiomycetes</taxon>
        <taxon>Eurotiomycetidae</taxon>
        <taxon>Eurotiales</taxon>
        <taxon>Aspergillaceae</taxon>
        <taxon>Penicillium</taxon>
    </lineage>
</organism>
<dbReference type="EMBL" id="MOOB01000012">
    <property type="protein sequence ID" value="OQE90376.1"/>
    <property type="molecule type" value="Genomic_DNA"/>
</dbReference>
<dbReference type="SMART" id="SM00454">
    <property type="entry name" value="SAM"/>
    <property type="match status" value="1"/>
</dbReference>
<keyword evidence="5" id="KW-1185">Reference proteome</keyword>
<dbReference type="AlphaFoldDB" id="A0A1V6YSH9"/>
<dbReference type="SMART" id="SM00233">
    <property type="entry name" value="PH"/>
    <property type="match status" value="1"/>
</dbReference>
<reference evidence="5" key="1">
    <citation type="journal article" date="2017" name="Nat. Microbiol.">
        <title>Global analysis of biosynthetic gene clusters reveals vast potential of secondary metabolite production in Penicillium species.</title>
        <authorList>
            <person name="Nielsen J.C."/>
            <person name="Grijseels S."/>
            <person name="Prigent S."/>
            <person name="Ji B."/>
            <person name="Dainat J."/>
            <person name="Nielsen K.F."/>
            <person name="Frisvad J.C."/>
            <person name="Workman M."/>
            <person name="Nielsen J."/>
        </authorList>
    </citation>
    <scope>NUCLEOTIDE SEQUENCE [LARGE SCALE GENOMIC DNA]</scope>
    <source>
        <strain evidence="5">IBT 13039</strain>
    </source>
</reference>
<evidence type="ECO:0000256" key="1">
    <source>
        <dbReference type="SAM" id="MobiDB-lite"/>
    </source>
</evidence>
<proteinExistence type="predicted"/>
<dbReference type="InterPro" id="IPR011993">
    <property type="entry name" value="PH-like_dom_sf"/>
</dbReference>
<evidence type="ECO:0000313" key="4">
    <source>
        <dbReference type="EMBL" id="OQE90376.1"/>
    </source>
</evidence>
<gene>
    <name evidence="4" type="ORF">PENNAL_c0012G07577</name>
</gene>
<feature type="compositionally biased region" description="Polar residues" evidence="1">
    <location>
        <begin position="95"/>
        <end position="113"/>
    </location>
</feature>
<dbReference type="SUPFAM" id="SSF47769">
    <property type="entry name" value="SAM/Pointed domain"/>
    <property type="match status" value="1"/>
</dbReference>
<accession>A0A1V6YSH9</accession>
<sequence>MDTAVRECNGWKDSEIGQQRAIRIRHPALPGKSTIDDMKNSSLAARRRVVPAGVDTTNHEWFYPKKTVEKQRPNSGATVFDDTESEGGDWDQSHRQSMQSLSYGSNTTLSSPELPTPDLVPRNLPTFRSSKELVVGPSGPDLFRQSRGSRGSTVDVEFYLEPSPTLDYKPSLTQPGFVNTYQAGFVNQYQPEFSNPYLLSPKTPKAFPPNPDVSHLSEEEIRNWDPSQVAHWLYIGGYADDVRDTFIKNDISGDILMSLTEDELKDQLLIQSMGKRRKIFNSITYLKENMQTRPIPETPSQFPSETASSNGRRSPQSFARQEFVPQELVSQELVSQELVSQEFMPQEFGSQDYAPQESVTRRTPRAPPTGQPYTVSISPNGEVLSSHAFGQTGDQYATAESVSIVGIEEFHRKPHKCSKGENCSKFRKLQEKRLRGLATEYPRADFQGGATFVGSPGNPETARNLLRPTSEAEHSVAASSDIFGPRSGPRLSEAALSEVERLDPQETIRNFLRHQHVDDFPKPGPLGLDTYNLPPADGFEGISPPDAQENHMAANLRSLPKLTIPTSPLTEDMTTAVTTNRYFTPTHQNGSPTAVQQFGPFSHAHQAQANETYRQGTPFSEVDVPITAIPSDPIPRDVSQSVPPSMQYGSLFPPYRGGNSPTQNTSTRRSDDLPLRDNNYLPRSTSTGPSDGLPLRDNNYLTRSTSTRRDVLPLRQVNENKALTPIEGPEDLVRSPRMKQHGHSGSMSSSLASDPDVTHAGYMKKRKATRLLRHEWSDAHFTLRGTNLAMHKDERDAHRISRALDNIEVDEYAVACSSLATSSKLTAAFKRSILRNGNNTIDGRDGTAFAFSLIPATKESEKKALFGNNAIKSHHFAVKSREERIDWMRELMLAKALKKGRDGGDDMLVNGNVI</sequence>
<dbReference type="Proteomes" id="UP000191691">
    <property type="component" value="Unassembled WGS sequence"/>
</dbReference>
<dbReference type="Gene3D" id="2.30.29.30">
    <property type="entry name" value="Pleckstrin-homology domain (PH domain)/Phosphotyrosine-binding domain (PTB)"/>
    <property type="match status" value="1"/>
</dbReference>
<feature type="region of interest" description="Disordered" evidence="1">
    <location>
        <begin position="348"/>
        <end position="379"/>
    </location>
</feature>
<name>A0A1V6YSH9_PENNA</name>
<feature type="domain" description="SAM" evidence="3">
    <location>
        <begin position="224"/>
        <end position="289"/>
    </location>
</feature>
<feature type="compositionally biased region" description="Polar residues" evidence="1">
    <location>
        <begin position="638"/>
        <end position="648"/>
    </location>
</feature>
<feature type="region of interest" description="Disordered" evidence="1">
    <location>
        <begin position="290"/>
        <end position="318"/>
    </location>
</feature>
<dbReference type="CDD" id="cd09535">
    <property type="entry name" value="SAM_BOI-like_fungal"/>
    <property type="match status" value="1"/>
</dbReference>
<feature type="domain" description="PH" evidence="2">
    <location>
        <begin position="756"/>
        <end position="896"/>
    </location>
</feature>
<dbReference type="Gene3D" id="1.10.150.50">
    <property type="entry name" value="Transcription Factor, Ets-1"/>
    <property type="match status" value="1"/>
</dbReference>
<comment type="caution">
    <text evidence="4">The sequence shown here is derived from an EMBL/GenBank/DDBJ whole genome shotgun (WGS) entry which is preliminary data.</text>
</comment>
<dbReference type="Pfam" id="PF07647">
    <property type="entry name" value="SAM_2"/>
    <property type="match status" value="1"/>
</dbReference>
<dbReference type="SUPFAM" id="SSF50729">
    <property type="entry name" value="PH domain-like"/>
    <property type="match status" value="1"/>
</dbReference>
<evidence type="ECO:0000313" key="5">
    <source>
        <dbReference type="Proteomes" id="UP000191691"/>
    </source>
</evidence>
<feature type="region of interest" description="Disordered" evidence="1">
    <location>
        <begin position="625"/>
        <end position="757"/>
    </location>
</feature>
<feature type="compositionally biased region" description="Low complexity" evidence="1">
    <location>
        <begin position="744"/>
        <end position="753"/>
    </location>
</feature>
<evidence type="ECO:0000259" key="2">
    <source>
        <dbReference type="PROSITE" id="PS50003"/>
    </source>
</evidence>
<dbReference type="OMA" id="PPDMNYR"/>
<dbReference type="PROSITE" id="PS50003">
    <property type="entry name" value="PH_DOMAIN"/>
    <property type="match status" value="1"/>
</dbReference>
<evidence type="ECO:0008006" key="6">
    <source>
        <dbReference type="Google" id="ProtNLM"/>
    </source>
</evidence>
<dbReference type="InterPro" id="IPR001660">
    <property type="entry name" value="SAM"/>
</dbReference>
<feature type="region of interest" description="Disordered" evidence="1">
    <location>
        <begin position="65"/>
        <end position="115"/>
    </location>
</feature>